<sequence length="381" mass="40168">MTFLSFPSASGTASNHLRKKSGNHLAPNPVGISIDSITVNPARSLLSSNCTLSSPISAGAHLIGSSGHSHLIHPPVHLTHTLIMSTSAVAKKLVVCGGNGFLGSRICKYAVARGWDVTSISRSGEPKWSAVTSSPSPPQWSHKVSWERADMLSPVTYAPLLKGADYVVHSMGILLEADYKGVVSGQESPVSGLQKAFAPVKDRGVDPLKTSAEPGGGPGADLKPPNPKDQFSYEVMNRDSAIALAKQANAEDAKAFVYVSAAGGAPVLPARYITTKREAESTIASEFPRMRGIFPRPPFMYDSSRKFTLPLAAMTGAGALFNRLTGGVLSGFMGASGVKPLPVETVAEAVVEALDDVKVQGPIEVPELEELATKGWRKTML</sequence>
<dbReference type="Gene3D" id="3.40.50.720">
    <property type="entry name" value="NAD(P)-binding Rossmann-like Domain"/>
    <property type="match status" value="1"/>
</dbReference>
<feature type="region of interest" description="Disordered" evidence="1">
    <location>
        <begin position="204"/>
        <end position="226"/>
    </location>
</feature>
<dbReference type="Pfam" id="PF01370">
    <property type="entry name" value="Epimerase"/>
    <property type="match status" value="1"/>
</dbReference>
<dbReference type="InterPro" id="IPR001509">
    <property type="entry name" value="Epimerase_deHydtase"/>
</dbReference>
<accession>A0A9P7RA20</accession>
<dbReference type="GO" id="GO:0044877">
    <property type="term" value="F:protein-containing complex binding"/>
    <property type="evidence" value="ECO:0007669"/>
    <property type="project" value="TreeGrafter"/>
</dbReference>
<evidence type="ECO:0000256" key="1">
    <source>
        <dbReference type="SAM" id="MobiDB-lite"/>
    </source>
</evidence>
<reference evidence="3" key="1">
    <citation type="submission" date="2021-05" db="EMBL/GenBank/DDBJ databases">
        <title>Comparative genomics of three Colletotrichum scovillei strains and genetic complementation revealed genes involved fungal growth and virulence on chili pepper.</title>
        <authorList>
            <person name="Hsieh D.-K."/>
            <person name="Chuang S.-C."/>
            <person name="Chen C.-Y."/>
            <person name="Chao Y.-T."/>
            <person name="Lu M.-Y.J."/>
            <person name="Lee M.-H."/>
            <person name="Shih M.-C."/>
        </authorList>
    </citation>
    <scope>NUCLEOTIDE SEQUENCE</scope>
    <source>
        <strain evidence="3">Coll-153</strain>
    </source>
</reference>
<gene>
    <name evidence="3" type="ORF">JMJ77_001790</name>
</gene>
<name>A0A9P7RA20_9PEZI</name>
<evidence type="ECO:0000313" key="4">
    <source>
        <dbReference type="Proteomes" id="UP000699042"/>
    </source>
</evidence>
<dbReference type="EMBL" id="JAESDN010000004">
    <property type="protein sequence ID" value="KAG7051164.1"/>
    <property type="molecule type" value="Genomic_DNA"/>
</dbReference>
<organism evidence="3 4">
    <name type="scientific">Colletotrichum scovillei</name>
    <dbReference type="NCBI Taxonomy" id="1209932"/>
    <lineage>
        <taxon>Eukaryota</taxon>
        <taxon>Fungi</taxon>
        <taxon>Dikarya</taxon>
        <taxon>Ascomycota</taxon>
        <taxon>Pezizomycotina</taxon>
        <taxon>Sordariomycetes</taxon>
        <taxon>Hypocreomycetidae</taxon>
        <taxon>Glomerellales</taxon>
        <taxon>Glomerellaceae</taxon>
        <taxon>Colletotrichum</taxon>
        <taxon>Colletotrichum acutatum species complex</taxon>
    </lineage>
</organism>
<dbReference type="PANTHER" id="PTHR12126:SF16">
    <property type="entry name" value="MIOREX COMPLEX COMPONENT 2"/>
    <property type="match status" value="1"/>
</dbReference>
<feature type="domain" description="NAD-dependent epimerase/dehydratase" evidence="2">
    <location>
        <begin position="94"/>
        <end position="170"/>
    </location>
</feature>
<protein>
    <submittedName>
        <fullName evidence="3">NAD dependent epimerase/dehydratase</fullName>
    </submittedName>
</protein>
<dbReference type="Proteomes" id="UP000699042">
    <property type="component" value="Unassembled WGS sequence"/>
</dbReference>
<dbReference type="OrthoDB" id="276721at2759"/>
<feature type="region of interest" description="Disordered" evidence="1">
    <location>
        <begin position="1"/>
        <end position="24"/>
    </location>
</feature>
<evidence type="ECO:0000259" key="2">
    <source>
        <dbReference type="Pfam" id="PF01370"/>
    </source>
</evidence>
<evidence type="ECO:0000313" key="3">
    <source>
        <dbReference type="EMBL" id="KAG7051164.1"/>
    </source>
</evidence>
<dbReference type="PANTHER" id="PTHR12126">
    <property type="entry name" value="NADH-UBIQUINONE OXIDOREDUCTASE 39 KDA SUBUNIT-RELATED"/>
    <property type="match status" value="1"/>
</dbReference>
<dbReference type="GO" id="GO:0005739">
    <property type="term" value="C:mitochondrion"/>
    <property type="evidence" value="ECO:0007669"/>
    <property type="project" value="TreeGrafter"/>
</dbReference>
<dbReference type="SUPFAM" id="SSF51735">
    <property type="entry name" value="NAD(P)-binding Rossmann-fold domains"/>
    <property type="match status" value="1"/>
</dbReference>
<keyword evidence="4" id="KW-1185">Reference proteome</keyword>
<dbReference type="AlphaFoldDB" id="A0A9P7RA20"/>
<comment type="caution">
    <text evidence="3">The sequence shown here is derived from an EMBL/GenBank/DDBJ whole genome shotgun (WGS) entry which is preliminary data.</text>
</comment>
<dbReference type="InterPro" id="IPR051207">
    <property type="entry name" value="ComplexI_NDUFA9_subunit"/>
</dbReference>
<feature type="compositionally biased region" description="Polar residues" evidence="1">
    <location>
        <begin position="1"/>
        <end position="15"/>
    </location>
</feature>
<dbReference type="InterPro" id="IPR036291">
    <property type="entry name" value="NAD(P)-bd_dom_sf"/>
</dbReference>
<proteinExistence type="predicted"/>